<organism evidence="8 9">
    <name type="scientific">Drechslerella stenobrocha 248</name>
    <dbReference type="NCBI Taxonomy" id="1043628"/>
    <lineage>
        <taxon>Eukaryota</taxon>
        <taxon>Fungi</taxon>
        <taxon>Dikarya</taxon>
        <taxon>Ascomycota</taxon>
        <taxon>Pezizomycotina</taxon>
        <taxon>Orbiliomycetes</taxon>
        <taxon>Orbiliales</taxon>
        <taxon>Orbiliaceae</taxon>
        <taxon>Drechslerella</taxon>
    </lineage>
</organism>
<dbReference type="GO" id="GO:0000981">
    <property type="term" value="F:DNA-binding transcription factor activity, RNA polymerase II-specific"/>
    <property type="evidence" value="ECO:0007669"/>
    <property type="project" value="InterPro"/>
</dbReference>
<dbReference type="EMBL" id="KI966408">
    <property type="protein sequence ID" value="EWC47726.1"/>
    <property type="molecule type" value="Genomic_DNA"/>
</dbReference>
<evidence type="ECO:0000313" key="9">
    <source>
        <dbReference type="Proteomes" id="UP000024837"/>
    </source>
</evidence>
<keyword evidence="4" id="KW-0804">Transcription</keyword>
<evidence type="ECO:0000313" key="8">
    <source>
        <dbReference type="EMBL" id="EWC47726.1"/>
    </source>
</evidence>
<feature type="region of interest" description="Disordered" evidence="6">
    <location>
        <begin position="381"/>
        <end position="426"/>
    </location>
</feature>
<feature type="domain" description="Zn(2)-C6 fungal-type" evidence="7">
    <location>
        <begin position="56"/>
        <end position="88"/>
    </location>
</feature>
<feature type="compositionally biased region" description="Polar residues" evidence="6">
    <location>
        <begin position="957"/>
        <end position="972"/>
    </location>
</feature>
<evidence type="ECO:0000256" key="3">
    <source>
        <dbReference type="ARBA" id="ARBA00023125"/>
    </source>
</evidence>
<gene>
    <name evidence="8" type="ORF">DRE_02926</name>
</gene>
<evidence type="ECO:0000256" key="5">
    <source>
        <dbReference type="ARBA" id="ARBA00023242"/>
    </source>
</evidence>
<feature type="compositionally biased region" description="Low complexity" evidence="6">
    <location>
        <begin position="406"/>
        <end position="419"/>
    </location>
</feature>
<evidence type="ECO:0000256" key="1">
    <source>
        <dbReference type="ARBA" id="ARBA00004123"/>
    </source>
</evidence>
<dbReference type="GO" id="GO:0005634">
    <property type="term" value="C:nucleus"/>
    <property type="evidence" value="ECO:0007669"/>
    <property type="project" value="UniProtKB-SubCell"/>
</dbReference>
<dbReference type="GO" id="GO:0008270">
    <property type="term" value="F:zinc ion binding"/>
    <property type="evidence" value="ECO:0007669"/>
    <property type="project" value="InterPro"/>
</dbReference>
<dbReference type="PROSITE" id="PS50048">
    <property type="entry name" value="ZN2_CY6_FUNGAL_2"/>
    <property type="match status" value="1"/>
</dbReference>
<keyword evidence="2" id="KW-0805">Transcription regulation</keyword>
<keyword evidence="3" id="KW-0238">DNA-binding</keyword>
<dbReference type="HOGENOM" id="CLU_328184_0_0_1"/>
<keyword evidence="9" id="KW-1185">Reference proteome</keyword>
<dbReference type="PANTHER" id="PTHR31845">
    <property type="entry name" value="FINGER DOMAIN PROTEIN, PUTATIVE-RELATED"/>
    <property type="match status" value="1"/>
</dbReference>
<reference evidence="8 9" key="1">
    <citation type="submission" date="2013-05" db="EMBL/GenBank/DDBJ databases">
        <title>Drechslerella stenobrocha genome reveals carnivorous origination and mechanical trapping mechanism of predatory fungi.</title>
        <authorList>
            <person name="Liu X."/>
            <person name="Zhang W."/>
            <person name="Liu K."/>
        </authorList>
    </citation>
    <scope>NUCLEOTIDE SEQUENCE [LARGE SCALE GENOMIC DNA]</scope>
    <source>
        <strain evidence="8 9">248</strain>
    </source>
</reference>
<name>W7HU68_9PEZI</name>
<dbReference type="GO" id="GO:0000976">
    <property type="term" value="F:transcription cis-regulatory region binding"/>
    <property type="evidence" value="ECO:0007669"/>
    <property type="project" value="TreeGrafter"/>
</dbReference>
<feature type="region of interest" description="Disordered" evidence="6">
    <location>
        <begin position="673"/>
        <end position="704"/>
    </location>
</feature>
<accession>W7HU68</accession>
<feature type="region of interest" description="Disordered" evidence="6">
    <location>
        <begin position="956"/>
        <end position="977"/>
    </location>
</feature>
<feature type="compositionally biased region" description="Pro residues" evidence="6">
    <location>
        <begin position="18"/>
        <end position="29"/>
    </location>
</feature>
<sequence>MSSGTSATALPPIHSYNHPPPTLSPPLPSPTQSRSPPKLLPTGTAGTPPKSIKARACTNCKTKKIACRPGPVPGVCVKCHRDNKRCIIEEPTPRPVRGKGTSKARVAEMEKKLDGLVALLTGAKSISGSSKNVSTIPSMSDQEQAAIGLANLAPSLSRHYSRNDLDGDGHANDLASNIPATDLRLDGCLRDLLGQRGRPRDKRSQHEQDRERERDREREQEREQEPQPRTAPGGGMGFHCTMSDPKPPLEDVIGRNMVTEAEAEQYLATFGEMLLHFPFYVIPAGTTVKSLRRDKPILLLAILTAASSSNRRVQSALERDFRKVYSEKLVVNGEKSLELLLAGMVYLAWFHCHFSPKTQIFLQTMHLLLSLVSELSYDRKSDKANDPTVPGGPPNEARQNYSNLTGPGAPEGGLEPASGSSDSEVREFRTKEIRRATLGCWWLSNSISIDFRKRIPLHFSGYMRRCQQTFVDNPEFESDKYLVLLLRLQKLQEDACETFRYHEPEAANYQDAIRIQMSLKAFQTVLKDIERDIHSLDSSHPIYESIVPAFHSMGMYVYEIGLHMNPPPPSTNSYDPTTTLEWTAERISILTDCLSYAKRFLDSITTCSTATYRRMCSPSWMRVSYGLVVLSKLALGGTEPVDLCSIKEKTVIQYSNKHYTTLNPHPAVVEAREREREKELEKQASESRRWSVSPERPGSISPSRPGFAYLPSPANVDGWDTSVVRSAVRMEVYLDRLTNVCKQLHIAPTPIKEEDRERYKANGVEEICMPDLFDFGMWMFATMKEWYLAMVKREEEIEAAARDAVGKLDLTGGSGGRSTSNSGVGADSSNTPGGSIVSGGISNSRTRSTSVSIITPAGEPLHRGWATPLESVHRLKRKFDTESNWGGDGMNGDNGGGPSGLEYGNLGGGSGIPGDTRMDTSAEDVDMQTQMALPPTMGFEPSALLPEPIPTFGHNVDSVSSSQSPEPTNRPQGTVYLPAGMPCKASVTPPEYARDDTPRWVWDIIIRRRFDYQVFVLTPTFVRWEQSRYASRMSWAARSQPPSP</sequence>
<evidence type="ECO:0000259" key="7">
    <source>
        <dbReference type="PROSITE" id="PS50048"/>
    </source>
</evidence>
<evidence type="ECO:0000256" key="2">
    <source>
        <dbReference type="ARBA" id="ARBA00023015"/>
    </source>
</evidence>
<dbReference type="CDD" id="cd00067">
    <property type="entry name" value="GAL4"/>
    <property type="match status" value="1"/>
</dbReference>
<dbReference type="PROSITE" id="PS00463">
    <property type="entry name" value="ZN2_CY6_FUNGAL_1"/>
    <property type="match status" value="1"/>
</dbReference>
<dbReference type="InterPro" id="IPR001138">
    <property type="entry name" value="Zn2Cys6_DnaBD"/>
</dbReference>
<keyword evidence="5" id="KW-0539">Nucleus</keyword>
<dbReference type="OrthoDB" id="5424793at2759"/>
<feature type="compositionally biased region" description="Basic and acidic residues" evidence="6">
    <location>
        <begin position="202"/>
        <end position="226"/>
    </location>
</feature>
<comment type="subcellular location">
    <subcellularLocation>
        <location evidence="1">Nucleus</location>
    </subcellularLocation>
</comment>
<dbReference type="Gene3D" id="4.10.240.10">
    <property type="entry name" value="Zn(2)-C6 fungal-type DNA-binding domain"/>
    <property type="match status" value="1"/>
</dbReference>
<protein>
    <recommendedName>
        <fullName evidence="7">Zn(2)-C6 fungal-type domain-containing protein</fullName>
    </recommendedName>
</protein>
<dbReference type="InterPro" id="IPR036864">
    <property type="entry name" value="Zn2-C6_fun-type_DNA-bd_sf"/>
</dbReference>
<evidence type="ECO:0000256" key="4">
    <source>
        <dbReference type="ARBA" id="ARBA00023163"/>
    </source>
</evidence>
<feature type="region of interest" description="Disordered" evidence="6">
    <location>
        <begin position="808"/>
        <end position="849"/>
    </location>
</feature>
<dbReference type="SUPFAM" id="SSF57701">
    <property type="entry name" value="Zn2/Cys6 DNA-binding domain"/>
    <property type="match status" value="1"/>
</dbReference>
<dbReference type="Proteomes" id="UP000024837">
    <property type="component" value="Unassembled WGS sequence"/>
</dbReference>
<dbReference type="InterPro" id="IPR051089">
    <property type="entry name" value="prtT"/>
</dbReference>
<feature type="region of interest" description="Disordered" evidence="6">
    <location>
        <begin position="1"/>
        <end position="51"/>
    </location>
</feature>
<dbReference type="AlphaFoldDB" id="W7HU68"/>
<feature type="region of interest" description="Disordered" evidence="6">
    <location>
        <begin position="194"/>
        <end position="242"/>
    </location>
</feature>
<evidence type="ECO:0000256" key="6">
    <source>
        <dbReference type="SAM" id="MobiDB-lite"/>
    </source>
</evidence>
<dbReference type="PANTHER" id="PTHR31845:SF10">
    <property type="entry name" value="ZN(II)2CYS6 TRANSCRIPTION FACTOR (EUROFUNG)"/>
    <property type="match status" value="1"/>
</dbReference>
<proteinExistence type="predicted"/>
<feature type="compositionally biased region" description="Low complexity" evidence="6">
    <location>
        <begin position="833"/>
        <end position="849"/>
    </location>
</feature>
<feature type="compositionally biased region" description="Basic and acidic residues" evidence="6">
    <location>
        <begin position="673"/>
        <end position="689"/>
    </location>
</feature>